<evidence type="ECO:0000313" key="3">
    <source>
        <dbReference type="EMBL" id="EJK68987.1"/>
    </source>
</evidence>
<evidence type="ECO:0000259" key="2">
    <source>
        <dbReference type="Pfam" id="PF16655"/>
    </source>
</evidence>
<evidence type="ECO:0000259" key="1">
    <source>
        <dbReference type="Pfam" id="PF09423"/>
    </source>
</evidence>
<evidence type="ECO:0000313" key="4">
    <source>
        <dbReference type="Proteomes" id="UP000266841"/>
    </source>
</evidence>
<dbReference type="Pfam" id="PF16655">
    <property type="entry name" value="PhoD_N"/>
    <property type="match status" value="1"/>
</dbReference>
<dbReference type="Pfam" id="PF09423">
    <property type="entry name" value="PhoD"/>
    <property type="match status" value="1"/>
</dbReference>
<dbReference type="InterPro" id="IPR032093">
    <property type="entry name" value="PhoD_N"/>
</dbReference>
<reference evidence="3 4" key="1">
    <citation type="journal article" date="2012" name="Genome Biol.">
        <title>Genome and low-iron response of an oceanic diatom adapted to chronic iron limitation.</title>
        <authorList>
            <person name="Lommer M."/>
            <person name="Specht M."/>
            <person name="Roy A.S."/>
            <person name="Kraemer L."/>
            <person name="Andreson R."/>
            <person name="Gutowska M.A."/>
            <person name="Wolf J."/>
            <person name="Bergner S.V."/>
            <person name="Schilhabel M.B."/>
            <person name="Klostermeier U.C."/>
            <person name="Beiko R.G."/>
            <person name="Rosenstiel P."/>
            <person name="Hippler M."/>
            <person name="Laroche J."/>
        </authorList>
    </citation>
    <scope>NUCLEOTIDE SEQUENCE [LARGE SCALE GENOMIC DNA]</scope>
    <source>
        <strain evidence="3 4">CCMP1005</strain>
    </source>
</reference>
<dbReference type="AlphaFoldDB" id="K0TEL6"/>
<dbReference type="Gene3D" id="2.60.40.380">
    <property type="entry name" value="Purple acid phosphatase-like, N-terminal"/>
    <property type="match status" value="1"/>
</dbReference>
<feature type="domain" description="Phospholipase D N-terminal" evidence="2">
    <location>
        <begin position="85"/>
        <end position="185"/>
    </location>
</feature>
<dbReference type="InterPro" id="IPR018946">
    <property type="entry name" value="PhoD-like_MPP"/>
</dbReference>
<dbReference type="CDD" id="cd07389">
    <property type="entry name" value="MPP_PhoD"/>
    <property type="match status" value="1"/>
</dbReference>
<dbReference type="eggNOG" id="ENOG502QU5W">
    <property type="taxonomic scope" value="Eukaryota"/>
</dbReference>
<keyword evidence="4" id="KW-1185">Reference proteome</keyword>
<dbReference type="PANTHER" id="PTHR43606">
    <property type="entry name" value="PHOSPHATASE, PUTATIVE (AFU_ORTHOLOGUE AFUA_6G08710)-RELATED"/>
    <property type="match status" value="1"/>
</dbReference>
<dbReference type="OrthoDB" id="44589at2759"/>
<dbReference type="InterPro" id="IPR052900">
    <property type="entry name" value="Phospholipid_Metab_Enz"/>
</dbReference>
<dbReference type="SUPFAM" id="SSF56300">
    <property type="entry name" value="Metallo-dependent phosphatases"/>
    <property type="match status" value="1"/>
</dbReference>
<dbReference type="PANTHER" id="PTHR43606:SF2">
    <property type="entry name" value="ALKALINE PHOSPHATASE FAMILY PROTEIN (AFU_ORTHOLOGUE AFUA_5G03860)"/>
    <property type="match status" value="1"/>
</dbReference>
<comment type="caution">
    <text evidence="3">The sequence shown here is derived from an EMBL/GenBank/DDBJ whole genome shotgun (WGS) entry which is preliminary data.</text>
</comment>
<protein>
    <recommendedName>
        <fullName evidence="5">PhoD-like phosphatase metallophosphatase domain-containing protein</fullName>
    </recommendedName>
</protein>
<dbReference type="Proteomes" id="UP000266841">
    <property type="component" value="Unassembled WGS sequence"/>
</dbReference>
<organism evidence="3 4">
    <name type="scientific">Thalassiosira oceanica</name>
    <name type="common">Marine diatom</name>
    <dbReference type="NCBI Taxonomy" id="159749"/>
    <lineage>
        <taxon>Eukaryota</taxon>
        <taxon>Sar</taxon>
        <taxon>Stramenopiles</taxon>
        <taxon>Ochrophyta</taxon>
        <taxon>Bacillariophyta</taxon>
        <taxon>Coscinodiscophyceae</taxon>
        <taxon>Thalassiosirophycidae</taxon>
        <taxon>Thalassiosirales</taxon>
        <taxon>Thalassiosiraceae</taxon>
        <taxon>Thalassiosira</taxon>
    </lineage>
</organism>
<dbReference type="Gene3D" id="3.60.21.70">
    <property type="entry name" value="PhoD-like phosphatase"/>
    <property type="match status" value="1"/>
</dbReference>
<dbReference type="InterPro" id="IPR038607">
    <property type="entry name" value="PhoD-like_sf"/>
</dbReference>
<name>K0TEL6_THAOC</name>
<accession>K0TEL6</accession>
<gene>
    <name evidence="3" type="ORF">THAOC_09798</name>
</gene>
<evidence type="ECO:0008006" key="5">
    <source>
        <dbReference type="Google" id="ProtNLM"/>
    </source>
</evidence>
<feature type="domain" description="PhoD-like phosphatase metallophosphatase" evidence="1">
    <location>
        <begin position="199"/>
        <end position="661"/>
    </location>
</feature>
<proteinExistence type="predicted"/>
<dbReference type="InterPro" id="IPR029052">
    <property type="entry name" value="Metallo-depent_PP-like"/>
</dbReference>
<sequence>MMKLLKAVVPVFSGLASQTFASLPPREIIQARTLEEFITLQQNHKLQRQETNRSKLGPNGRRIEELESSEIITADLFGGSPGFYHGVASGDPLVDRVIVWTRYTPVAAGESVTLELRLAKVDPNLAVEDHLDPNANANIKVAKIETSEDSDYVAKVDVLGLESNTHYVFAFTDGKTSSEVGQTRTAPSMEDEVDEMTYAFFSCAHFSNGYFHAYDVASTIENIDFWIHLGDYVYEYGAYGTYATDIPERRDMTLPSWEMVELQDYRNRFATYHQWDEGLRNIRRRAPVIQIWDDHELTNNAYGQESGPVGAENHQEVCSANRTSTNEDKAEAQCDRDEGDAKIRFNEAAQAYMEWMPIRQGPMMPGVLEFTSITQVIEWGDLASIVAIDTRLGGRSAEPTIADTFTPFAAATLSNLNISAYYDEASDVRQLINVIAQSTKAEMSNPAYSMLGEENRNLILDTFESSKAAGKPWQIFAAATVMGPQVPINMDKMSDYAPAAFAPSIQGFTDAVLTDPSAFLLRIGVAMDVSGASFSPDAFDGFAYEREILLDGFQEKANNPIVLSGDSHDSWAFTLYEKGTLEEGNPVAVNLGCPGVTSPGWNGLLGDVLTPLSQALGGALDVHKLASDTFVGRNSGMKYNDILRKGFVAVKATKDTHTAEYILFEPEVILTDYDEAREASGKITAAFTCGVSLVTKAEDAGSLDAQEDCVVTFDSTRHLVWDIPVPISGDGSLGSGKSLTECGFNACEFDTTDEATDEAPSSGSKKFCGFVSL</sequence>
<dbReference type="OMA" id="LESNTHY"/>
<dbReference type="EMBL" id="AGNL01010626">
    <property type="protein sequence ID" value="EJK68987.1"/>
    <property type="molecule type" value="Genomic_DNA"/>
</dbReference>